<feature type="compositionally biased region" description="Low complexity" evidence="1">
    <location>
        <begin position="591"/>
        <end position="607"/>
    </location>
</feature>
<dbReference type="SUPFAM" id="SSF63748">
    <property type="entry name" value="Tudor/PWWP/MBT"/>
    <property type="match status" value="1"/>
</dbReference>
<feature type="compositionally biased region" description="Polar residues" evidence="1">
    <location>
        <begin position="224"/>
        <end position="240"/>
    </location>
</feature>
<feature type="compositionally biased region" description="Polar residues" evidence="1">
    <location>
        <begin position="1655"/>
        <end position="1668"/>
    </location>
</feature>
<feature type="region of interest" description="Disordered" evidence="1">
    <location>
        <begin position="1845"/>
        <end position="1881"/>
    </location>
</feature>
<feature type="compositionally biased region" description="Polar residues" evidence="1">
    <location>
        <begin position="1808"/>
        <end position="1818"/>
    </location>
</feature>
<feature type="compositionally biased region" description="Basic and acidic residues" evidence="1">
    <location>
        <begin position="140"/>
        <end position="158"/>
    </location>
</feature>
<evidence type="ECO:0000313" key="4">
    <source>
        <dbReference type="Proteomes" id="UP001148838"/>
    </source>
</evidence>
<feature type="compositionally biased region" description="Low complexity" evidence="1">
    <location>
        <begin position="1669"/>
        <end position="1682"/>
    </location>
</feature>
<dbReference type="EMBL" id="JAJSOF020000023">
    <property type="protein sequence ID" value="KAJ4436217.1"/>
    <property type="molecule type" value="Genomic_DNA"/>
</dbReference>
<gene>
    <name evidence="3" type="ORF">ANN_18847</name>
</gene>
<feature type="region of interest" description="Disordered" evidence="1">
    <location>
        <begin position="1553"/>
        <end position="1589"/>
    </location>
</feature>
<feature type="compositionally biased region" description="Acidic residues" evidence="1">
    <location>
        <begin position="567"/>
        <end position="582"/>
    </location>
</feature>
<feature type="domain" description="PWWP" evidence="2">
    <location>
        <begin position="12"/>
        <end position="68"/>
    </location>
</feature>
<evidence type="ECO:0000313" key="3">
    <source>
        <dbReference type="EMBL" id="KAJ4436217.1"/>
    </source>
</evidence>
<dbReference type="InterPro" id="IPR000313">
    <property type="entry name" value="PWWP_dom"/>
</dbReference>
<feature type="compositionally biased region" description="Polar residues" evidence="1">
    <location>
        <begin position="1568"/>
        <end position="1588"/>
    </location>
</feature>
<dbReference type="Proteomes" id="UP001148838">
    <property type="component" value="Unassembled WGS sequence"/>
</dbReference>
<feature type="compositionally biased region" description="Polar residues" evidence="1">
    <location>
        <begin position="1715"/>
        <end position="1728"/>
    </location>
</feature>
<proteinExistence type="predicted"/>
<feature type="compositionally biased region" description="Polar residues" evidence="1">
    <location>
        <begin position="308"/>
        <end position="318"/>
    </location>
</feature>
<keyword evidence="4" id="KW-1185">Reference proteome</keyword>
<feature type="compositionally biased region" description="Polar residues" evidence="1">
    <location>
        <begin position="1737"/>
        <end position="1755"/>
    </location>
</feature>
<dbReference type="Pfam" id="PF00855">
    <property type="entry name" value="PWWP"/>
    <property type="match status" value="1"/>
</dbReference>
<feature type="region of interest" description="Disordered" evidence="1">
    <location>
        <begin position="140"/>
        <end position="243"/>
    </location>
</feature>
<feature type="region of interest" description="Disordered" evidence="1">
    <location>
        <begin position="1606"/>
        <end position="1796"/>
    </location>
</feature>
<evidence type="ECO:0000256" key="1">
    <source>
        <dbReference type="SAM" id="MobiDB-lite"/>
    </source>
</evidence>
<feature type="compositionally biased region" description="Basic and acidic residues" evidence="1">
    <location>
        <begin position="1872"/>
        <end position="1881"/>
    </location>
</feature>
<feature type="compositionally biased region" description="Polar residues" evidence="1">
    <location>
        <begin position="1853"/>
        <end position="1868"/>
    </location>
</feature>
<feature type="compositionally biased region" description="Polar residues" evidence="1">
    <location>
        <begin position="423"/>
        <end position="444"/>
    </location>
</feature>
<reference evidence="3 4" key="1">
    <citation type="journal article" date="2022" name="Allergy">
        <title>Genome assembly and annotation of Periplaneta americana reveal a comprehensive cockroach allergen profile.</title>
        <authorList>
            <person name="Wang L."/>
            <person name="Xiong Q."/>
            <person name="Saelim N."/>
            <person name="Wang L."/>
            <person name="Nong W."/>
            <person name="Wan A.T."/>
            <person name="Shi M."/>
            <person name="Liu X."/>
            <person name="Cao Q."/>
            <person name="Hui J.H.L."/>
            <person name="Sookrung N."/>
            <person name="Leung T.F."/>
            <person name="Tungtrongchitr A."/>
            <person name="Tsui S.K.W."/>
        </authorList>
    </citation>
    <scope>NUCLEOTIDE SEQUENCE [LARGE SCALE GENOMIC DNA]</scope>
    <source>
        <strain evidence="3">PWHHKU_190912</strain>
    </source>
</reference>
<feature type="region of interest" description="Disordered" evidence="1">
    <location>
        <begin position="1806"/>
        <end position="1825"/>
    </location>
</feature>
<feature type="compositionally biased region" description="Basic and acidic residues" evidence="1">
    <location>
        <begin position="412"/>
        <end position="421"/>
    </location>
</feature>
<feature type="compositionally biased region" description="Basic and acidic residues" evidence="1">
    <location>
        <begin position="321"/>
        <end position="345"/>
    </location>
</feature>
<feature type="compositionally biased region" description="Basic and acidic residues" evidence="1">
    <location>
        <begin position="378"/>
        <end position="398"/>
    </location>
</feature>
<feature type="compositionally biased region" description="Low complexity" evidence="1">
    <location>
        <begin position="1695"/>
        <end position="1713"/>
    </location>
</feature>
<sequence>MCEQTEVSYLDGDVVWVKLGSCWWPGHVKDVDKLPEEILSSLKKRPIAAVKFFQEDTLLSHGKWMAHTSSEYVRNLNQICMYNCRKKNEFIKKGLDIYRTRRREGSTVMDKFPDDVATAEKLTGGDPDILRDTAFAPEEKPNYRDIFGGDKKTASPDKKSKHNGSPSKDKVTWKVKPLPSSANGRRTQKSPSLPLLQQSRQITHPRFVSEVRDDSDHVVRIRQQPVSTPNRDEQSGTPSPQYKCHICDFTSSRLNVIVYHNKFHSADAANNGRGVSDRGSSTSKAAGRGRGRPSVSTPSDKPRARSKSIPTVSNTPTRADSIGERSVPKRKLIDESDTEAVKDESNAVSKQSPEKHAKTEKKSPKTPIFGKRKGTKWGGERPVKKKKNDEEIREKLLADWDDEDEEQEEKEIELIKQELSKSEIANNQPSNPVPATSQSESVTETKPVVEPQETVKRKETSCFDFDDAEDANLGSELEERAKKFVENRKIPRIIDDKIDLATKRKCIIEEIKSVNSVETLNTKAVEPVPEILPVQAPPKEKTEEDEDEEEEDDEEEEEKEKEKEKEQEEETETPTVDSEDMDTAFKTLLAETTVPVLPEVPELPSTVTSPPPDVESSLPDIVLDSNTGHIAPDTEISVSTLPDSSGGDHDYSIKKECEEAATKPDENEDKSTKTEHKQVTESAQVSVEYDELELDINSMPVVMTDAIITEEPESKPSLMPASAPIQDLISDPSEKPSVSQNEDTVKAVPVVVTTTTSEIPVLPKSSVIASPMPGGSGGSLVKPAQGTPIKTMKLQATPVSAPGTTVAVSGAISKLKSGSGATVISQKGPGGGKLVIVQTSPGQQSRYTVGKTTQQRVTQQQIVQQAVGGGKVVILTKPQSAGGQQKIITTALSPQQQRILTTSGKLQAQPQLIMTSTGAILTPINPRSVMAKGTKLTPISQQQMRALQGSKQTVGTKFTMQSTQAKVILPTLQKASVTQTSPVRVIGTLKPQSNTILIQTTQGTAVSGTVLSKPVAASSGQLQAKLSAAQPVTRLSTPKPKILTSTGGASTVQRITVPTTVGGKTVQGAQSQSKVLEIRPTGAPRMVVQKVQSPLPAKTGSIGLLTNVSQVKKVSGIYPRAPSIQKINQPASQTQVVQKVSTQQAVQKVITSQTVKKPLSQQKVTDTNIVSKRVPIVVPAGSLQSGGEIASLQALQPSVTVTQSVPQSSMALSTPQSIATSTIPVAQGSSISLPSLQPAAVTTSGTSVITPEHIAQVVAATPSEQLGDGGTATYVLVTIDDSVALQPYDNSTLLTYDGSVPTSEGAARTLYIDPASISTSGDLENIILTIDNSASSSGAVLNLGQTSTMPVNPATSIPVESSASSVFNIGPSAHVSGNKTPQSGGSNQDILAEALANTQVFQPDSAIQDSLTVVNSSQSTVMTPRLLEPSPLLTSTPSTLHQATMLLPSLSTVLPPPNPAGVLETSLTLNQPIMTPLEVPSSAVPTLQAPPPVPSSLELPLTITQPALSVTSQSYSTLPVTASSHSSSESPVCNATLPVTMTEPTTVATANFNPSMPLLSEETDSQCEVDNTSASQNTYSRSSENQQDAIDRRPLENLMQDTGHTVLTSYSNTDNSESQHKDSEVPDMKLSEGITSSSTQSASEPQSAAEAEVSNQTEMQTALESSVVDNSTSDTNHSSSSHLASDGSPHNTPYSLVTESSTSHTETTTPLPSFTEISDSTSSISANAVQPPDDSTFESSSEIPVEDPSSSQFQATAEDVGVRSCYMQSPPSSDEKIVTNDSSSQILDSAPSSCDTDVLTSFEKASEVTGSAEKQGSFSYPPEGVSQGLTDAVVTSVSHSMPLLMDEPMTEAANDSTGSDESLGTKSALQEDDMRVEQNER</sequence>
<feature type="compositionally biased region" description="Basic and acidic residues" evidence="1">
    <location>
        <begin position="207"/>
        <end position="219"/>
    </location>
</feature>
<comment type="caution">
    <text evidence="3">The sequence shown here is derived from an EMBL/GenBank/DDBJ whole genome shotgun (WGS) entry which is preliminary data.</text>
</comment>
<feature type="region of interest" description="Disordered" evidence="1">
    <location>
        <begin position="267"/>
        <end position="475"/>
    </location>
</feature>
<feature type="compositionally biased region" description="Acidic residues" evidence="1">
    <location>
        <begin position="543"/>
        <end position="559"/>
    </location>
</feature>
<feature type="compositionally biased region" description="Basic and acidic residues" evidence="1">
    <location>
        <begin position="352"/>
        <end position="363"/>
    </location>
</feature>
<feature type="compositionally biased region" description="Polar residues" evidence="1">
    <location>
        <begin position="1779"/>
        <end position="1796"/>
    </location>
</feature>
<dbReference type="CDD" id="cd05162">
    <property type="entry name" value="PWWP"/>
    <property type="match status" value="1"/>
</dbReference>
<evidence type="ECO:0000259" key="2">
    <source>
        <dbReference type="Pfam" id="PF00855"/>
    </source>
</evidence>
<name>A0ABQ8SRA5_PERAM</name>
<feature type="compositionally biased region" description="Basic and acidic residues" evidence="1">
    <location>
        <begin position="646"/>
        <end position="679"/>
    </location>
</feature>
<feature type="compositionally biased region" description="Low complexity" evidence="1">
    <location>
        <begin position="1631"/>
        <end position="1654"/>
    </location>
</feature>
<protein>
    <recommendedName>
        <fullName evidence="2">PWWP domain-containing protein</fullName>
    </recommendedName>
</protein>
<accession>A0ABQ8SRA5</accession>
<feature type="compositionally biased region" description="Acidic residues" evidence="1">
    <location>
        <begin position="399"/>
        <end position="411"/>
    </location>
</feature>
<feature type="compositionally biased region" description="Polar residues" evidence="1">
    <location>
        <begin position="1606"/>
        <end position="1616"/>
    </location>
</feature>
<dbReference type="Gene3D" id="2.30.30.140">
    <property type="match status" value="1"/>
</dbReference>
<organism evidence="3 4">
    <name type="scientific">Periplaneta americana</name>
    <name type="common">American cockroach</name>
    <name type="synonym">Blatta americana</name>
    <dbReference type="NCBI Taxonomy" id="6978"/>
    <lineage>
        <taxon>Eukaryota</taxon>
        <taxon>Metazoa</taxon>
        <taxon>Ecdysozoa</taxon>
        <taxon>Arthropoda</taxon>
        <taxon>Hexapoda</taxon>
        <taxon>Insecta</taxon>
        <taxon>Pterygota</taxon>
        <taxon>Neoptera</taxon>
        <taxon>Polyneoptera</taxon>
        <taxon>Dictyoptera</taxon>
        <taxon>Blattodea</taxon>
        <taxon>Blattoidea</taxon>
        <taxon>Blattidae</taxon>
        <taxon>Blattinae</taxon>
        <taxon>Periplaneta</taxon>
    </lineage>
</organism>
<feature type="region of interest" description="Disordered" evidence="1">
    <location>
        <begin position="519"/>
        <end position="682"/>
    </location>
</feature>
<feature type="compositionally biased region" description="Polar residues" evidence="1">
    <location>
        <begin position="180"/>
        <end position="202"/>
    </location>
</feature>
<feature type="compositionally biased region" description="Basic and acidic residues" evidence="1">
    <location>
        <begin position="1617"/>
        <end position="1630"/>
    </location>
</feature>